<keyword evidence="1" id="KW-1185">Reference proteome</keyword>
<dbReference type="Proteomes" id="UP000095287">
    <property type="component" value="Unplaced"/>
</dbReference>
<dbReference type="WBParaSite" id="L893_g4430.t1">
    <property type="protein sequence ID" value="L893_g4430.t1"/>
    <property type="gene ID" value="L893_g4430"/>
</dbReference>
<organism evidence="1 2">
    <name type="scientific">Steinernema glaseri</name>
    <dbReference type="NCBI Taxonomy" id="37863"/>
    <lineage>
        <taxon>Eukaryota</taxon>
        <taxon>Metazoa</taxon>
        <taxon>Ecdysozoa</taxon>
        <taxon>Nematoda</taxon>
        <taxon>Chromadorea</taxon>
        <taxon>Rhabditida</taxon>
        <taxon>Tylenchina</taxon>
        <taxon>Panagrolaimomorpha</taxon>
        <taxon>Strongyloidoidea</taxon>
        <taxon>Steinernematidae</taxon>
        <taxon>Steinernema</taxon>
    </lineage>
</organism>
<evidence type="ECO:0000313" key="1">
    <source>
        <dbReference type="Proteomes" id="UP000095287"/>
    </source>
</evidence>
<reference evidence="2" key="1">
    <citation type="submission" date="2016-11" db="UniProtKB">
        <authorList>
            <consortium name="WormBaseParasite"/>
        </authorList>
    </citation>
    <scope>IDENTIFICATION</scope>
</reference>
<sequence>MGSIRSIRLLRTHEKTLAKLTEEERDRFEEARRKFYEDVNAAMGDYFPELLQTEEKSPFCNKCGKKASGLHRRRDHVGAHLKAKFPCPFHDCRHSGRVAT</sequence>
<proteinExistence type="predicted"/>
<name>A0A1I8ADB1_9BILA</name>
<protein>
    <submittedName>
        <fullName evidence="2">C2H2-type domain-containing protein</fullName>
    </submittedName>
</protein>
<evidence type="ECO:0000313" key="2">
    <source>
        <dbReference type="WBParaSite" id="L893_g4430.t1"/>
    </source>
</evidence>
<accession>A0A1I8ADB1</accession>
<dbReference type="AlphaFoldDB" id="A0A1I8ADB1"/>